<dbReference type="PIRSF" id="PIRSF000804">
    <property type="entry name" value="DNA_pol_III_b"/>
    <property type="match status" value="1"/>
</dbReference>
<dbReference type="InterPro" id="IPR022634">
    <property type="entry name" value="DNA_polIII_beta_N"/>
</dbReference>
<dbReference type="Pfam" id="PF00712">
    <property type="entry name" value="DNA_pol3_beta"/>
    <property type="match status" value="1"/>
</dbReference>
<comment type="subcellular location">
    <subcellularLocation>
        <location evidence="1 9">Cytoplasm</location>
    </subcellularLocation>
</comment>
<comment type="function">
    <text evidence="9">Confers DNA tethering and processivity to DNA polymerases and other proteins. Acts as a clamp, forming a ring around DNA (a reaction catalyzed by the clamp-loading complex) which diffuses in an ATP-independent manner freely and bidirectionally along dsDNA. Initially characterized for its ability to contact the catalytic subunit of DNA polymerase III (Pol III), a complex, multichain enzyme responsible for most of the replicative synthesis in bacteria; Pol III exhibits 3'-5' exonuclease proofreading activity. The beta chain is required for initiation of replication as well as for processivity of DNA replication.</text>
</comment>
<name>A0A0G0RBI9_9BACT</name>
<gene>
    <name evidence="13" type="ORF">UT40_C0041G0008</name>
</gene>
<protein>
    <recommendedName>
        <fullName evidence="9">Beta sliding clamp</fullName>
    </recommendedName>
</protein>
<dbReference type="GO" id="GO:0008408">
    <property type="term" value="F:3'-5' exonuclease activity"/>
    <property type="evidence" value="ECO:0007669"/>
    <property type="project" value="InterPro"/>
</dbReference>
<dbReference type="SMART" id="SM00480">
    <property type="entry name" value="POL3Bc"/>
    <property type="match status" value="1"/>
</dbReference>
<evidence type="ECO:0000256" key="5">
    <source>
        <dbReference type="ARBA" id="ARBA00022695"/>
    </source>
</evidence>
<dbReference type="EMBL" id="LBWQ01000041">
    <property type="protein sequence ID" value="KKR11077.1"/>
    <property type="molecule type" value="Genomic_DNA"/>
</dbReference>
<dbReference type="Pfam" id="PF02768">
    <property type="entry name" value="DNA_pol3_beta_3"/>
    <property type="match status" value="1"/>
</dbReference>
<keyword evidence="6 9" id="KW-0235">DNA replication</keyword>
<organism evidence="13 14">
    <name type="scientific">Candidatus Woesebacteria bacterium GW2011_GWA1_39_21b</name>
    <dbReference type="NCBI Taxonomy" id="1618551"/>
    <lineage>
        <taxon>Bacteria</taxon>
        <taxon>Candidatus Woeseibacteriota</taxon>
    </lineage>
</organism>
<feature type="domain" description="DNA polymerase III beta sliding clamp central" evidence="11">
    <location>
        <begin position="130"/>
        <end position="244"/>
    </location>
</feature>
<dbReference type="Gene3D" id="3.70.10.10">
    <property type="match status" value="1"/>
</dbReference>
<dbReference type="GO" id="GO:0009360">
    <property type="term" value="C:DNA polymerase III complex"/>
    <property type="evidence" value="ECO:0007669"/>
    <property type="project" value="InterPro"/>
</dbReference>
<evidence type="ECO:0000313" key="14">
    <source>
        <dbReference type="Proteomes" id="UP000034690"/>
    </source>
</evidence>
<evidence type="ECO:0000256" key="3">
    <source>
        <dbReference type="ARBA" id="ARBA00022490"/>
    </source>
</evidence>
<dbReference type="CDD" id="cd00140">
    <property type="entry name" value="beta_clamp"/>
    <property type="match status" value="1"/>
</dbReference>
<evidence type="ECO:0000256" key="7">
    <source>
        <dbReference type="ARBA" id="ARBA00022932"/>
    </source>
</evidence>
<comment type="subunit">
    <text evidence="9">Forms a ring-shaped head-to-tail homodimer around DNA.</text>
</comment>
<dbReference type="Pfam" id="PF02767">
    <property type="entry name" value="DNA_pol3_beta_2"/>
    <property type="match status" value="1"/>
</dbReference>
<evidence type="ECO:0000259" key="12">
    <source>
        <dbReference type="Pfam" id="PF02768"/>
    </source>
</evidence>
<evidence type="ECO:0000256" key="2">
    <source>
        <dbReference type="ARBA" id="ARBA00010752"/>
    </source>
</evidence>
<proteinExistence type="inferred from homology"/>
<feature type="domain" description="DNA polymerase III beta sliding clamp C-terminal" evidence="12">
    <location>
        <begin position="247"/>
        <end position="365"/>
    </location>
</feature>
<keyword evidence="5 9" id="KW-0548">Nucleotidyltransferase</keyword>
<reference evidence="13 14" key="1">
    <citation type="journal article" date="2015" name="Nature">
        <title>rRNA introns, odd ribosomes, and small enigmatic genomes across a large radiation of phyla.</title>
        <authorList>
            <person name="Brown C.T."/>
            <person name="Hug L.A."/>
            <person name="Thomas B.C."/>
            <person name="Sharon I."/>
            <person name="Castelle C.J."/>
            <person name="Singh A."/>
            <person name="Wilkins M.J."/>
            <person name="Williams K.H."/>
            <person name="Banfield J.F."/>
        </authorList>
    </citation>
    <scope>NUCLEOTIDE SEQUENCE [LARGE SCALE GENOMIC DNA]</scope>
</reference>
<dbReference type="SUPFAM" id="SSF55979">
    <property type="entry name" value="DNA clamp"/>
    <property type="match status" value="3"/>
</dbReference>
<evidence type="ECO:0000256" key="9">
    <source>
        <dbReference type="PIRNR" id="PIRNR000804"/>
    </source>
</evidence>
<accession>A0A0G0RBI9</accession>
<dbReference type="GO" id="GO:0006271">
    <property type="term" value="P:DNA strand elongation involved in DNA replication"/>
    <property type="evidence" value="ECO:0007669"/>
    <property type="project" value="TreeGrafter"/>
</dbReference>
<dbReference type="Gene3D" id="3.10.150.10">
    <property type="entry name" value="DNA Polymerase III, subunit A, domain 2"/>
    <property type="match status" value="1"/>
</dbReference>
<keyword evidence="3 9" id="KW-0963">Cytoplasm</keyword>
<sequence>MKLECLKERLKQAVLQAERITSKNLTLPILSTVLLETTINRLIIKATNLEVGLEITIPAKIEIEGNTAISAGVLGNFLTNNNEEKLKIELNSNNLIVATNSSKTTIKSLSTEDFPIIPLVNEKESEKTKIETKEFISGLKSVVFSAATSDIKPEISSVYIYSQNGYIYFVATDSFRLSEKRVLIKNSSDFPRLIIPLKNVLEIIRVLEGVEDKEVDILADKHQISIISANIKLTSRVIDGVYPDYQQIMPKESKTEITLHKEELVNCLKMANIFSDRFNQIELKVKSQDEELVIESHNQDVGENVISLKGKITGPEIDLILNAKYILDCLPVIDNNIIEFKINEKNRPLLIKGPTDDFKYIVMPLNR</sequence>
<dbReference type="PANTHER" id="PTHR30478">
    <property type="entry name" value="DNA POLYMERASE III SUBUNIT BETA"/>
    <property type="match status" value="1"/>
</dbReference>
<dbReference type="InterPro" id="IPR022635">
    <property type="entry name" value="DNA_polIII_beta_C"/>
</dbReference>
<keyword evidence="4 9" id="KW-0808">Transferase</keyword>
<dbReference type="InterPro" id="IPR046938">
    <property type="entry name" value="DNA_clamp_sf"/>
</dbReference>
<dbReference type="GO" id="GO:0003677">
    <property type="term" value="F:DNA binding"/>
    <property type="evidence" value="ECO:0007669"/>
    <property type="project" value="UniProtKB-UniRule"/>
</dbReference>
<evidence type="ECO:0000259" key="11">
    <source>
        <dbReference type="Pfam" id="PF02767"/>
    </source>
</evidence>
<dbReference type="InterPro" id="IPR001001">
    <property type="entry name" value="DNA_polIII_beta"/>
</dbReference>
<keyword evidence="8" id="KW-0238">DNA-binding</keyword>
<dbReference type="Proteomes" id="UP000034690">
    <property type="component" value="Unassembled WGS sequence"/>
</dbReference>
<feature type="domain" description="DNA polymerase III beta sliding clamp N-terminal" evidence="10">
    <location>
        <begin position="1"/>
        <end position="118"/>
    </location>
</feature>
<dbReference type="AlphaFoldDB" id="A0A0G0RBI9"/>
<evidence type="ECO:0000256" key="6">
    <source>
        <dbReference type="ARBA" id="ARBA00022705"/>
    </source>
</evidence>
<dbReference type="NCBIfam" id="TIGR00663">
    <property type="entry name" value="dnan"/>
    <property type="match status" value="1"/>
</dbReference>
<keyword evidence="7 9" id="KW-0239">DNA-directed DNA polymerase</keyword>
<evidence type="ECO:0000313" key="13">
    <source>
        <dbReference type="EMBL" id="KKR11077.1"/>
    </source>
</evidence>
<comment type="similarity">
    <text evidence="2 9">Belongs to the beta sliding clamp family.</text>
</comment>
<evidence type="ECO:0000259" key="10">
    <source>
        <dbReference type="Pfam" id="PF00712"/>
    </source>
</evidence>
<evidence type="ECO:0000256" key="8">
    <source>
        <dbReference type="ARBA" id="ARBA00023125"/>
    </source>
</evidence>
<dbReference type="InterPro" id="IPR022637">
    <property type="entry name" value="DNA_polIII_beta_cen"/>
</dbReference>
<evidence type="ECO:0000256" key="1">
    <source>
        <dbReference type="ARBA" id="ARBA00004496"/>
    </source>
</evidence>
<dbReference type="GO" id="GO:0005737">
    <property type="term" value="C:cytoplasm"/>
    <property type="evidence" value="ECO:0007669"/>
    <property type="project" value="UniProtKB-SubCell"/>
</dbReference>
<comment type="caution">
    <text evidence="13">The sequence shown here is derived from an EMBL/GenBank/DDBJ whole genome shotgun (WGS) entry which is preliminary data.</text>
</comment>
<evidence type="ECO:0000256" key="4">
    <source>
        <dbReference type="ARBA" id="ARBA00022679"/>
    </source>
</evidence>
<dbReference type="GO" id="GO:0003887">
    <property type="term" value="F:DNA-directed DNA polymerase activity"/>
    <property type="evidence" value="ECO:0007669"/>
    <property type="project" value="UniProtKB-UniRule"/>
</dbReference>
<dbReference type="PANTHER" id="PTHR30478:SF0">
    <property type="entry name" value="BETA SLIDING CLAMP"/>
    <property type="match status" value="1"/>
</dbReference>